<evidence type="ECO:0000313" key="3">
    <source>
        <dbReference type="Proteomes" id="UP001214628"/>
    </source>
</evidence>
<feature type="region of interest" description="Disordered" evidence="1">
    <location>
        <begin position="54"/>
        <end position="92"/>
    </location>
</feature>
<dbReference type="AlphaFoldDB" id="A0AAF0FD69"/>
<gene>
    <name evidence="2" type="ORF">MPSI1_002731</name>
</gene>
<dbReference type="GO" id="GO:0019005">
    <property type="term" value="C:SCF ubiquitin ligase complex"/>
    <property type="evidence" value="ECO:0007669"/>
    <property type="project" value="TreeGrafter"/>
</dbReference>
<feature type="compositionally biased region" description="Basic and acidic residues" evidence="1">
    <location>
        <begin position="70"/>
        <end position="82"/>
    </location>
</feature>
<organism evidence="2 3">
    <name type="scientific">Malassezia psittaci</name>
    <dbReference type="NCBI Taxonomy" id="1821823"/>
    <lineage>
        <taxon>Eukaryota</taxon>
        <taxon>Fungi</taxon>
        <taxon>Dikarya</taxon>
        <taxon>Basidiomycota</taxon>
        <taxon>Ustilaginomycotina</taxon>
        <taxon>Malasseziomycetes</taxon>
        <taxon>Malasseziales</taxon>
        <taxon>Malasseziaceae</taxon>
        <taxon>Malassezia</taxon>
    </lineage>
</organism>
<evidence type="ECO:0000256" key="1">
    <source>
        <dbReference type="SAM" id="MobiDB-lite"/>
    </source>
</evidence>
<dbReference type="Gene3D" id="3.80.10.10">
    <property type="entry name" value="Ribonuclease Inhibitor"/>
    <property type="match status" value="2"/>
</dbReference>
<proteinExistence type="predicted"/>
<dbReference type="Proteomes" id="UP001214628">
    <property type="component" value="Chromosome 3"/>
</dbReference>
<dbReference type="GO" id="GO:0031146">
    <property type="term" value="P:SCF-dependent proteasomal ubiquitin-dependent protein catabolic process"/>
    <property type="evidence" value="ECO:0007669"/>
    <property type="project" value="TreeGrafter"/>
</dbReference>
<dbReference type="InterPro" id="IPR032675">
    <property type="entry name" value="LRR_dom_sf"/>
</dbReference>
<dbReference type="PANTHER" id="PTHR13318">
    <property type="entry name" value="PARTNER OF PAIRED, ISOFORM B-RELATED"/>
    <property type="match status" value="1"/>
</dbReference>
<dbReference type="SUPFAM" id="SSF52047">
    <property type="entry name" value="RNI-like"/>
    <property type="match status" value="1"/>
</dbReference>
<evidence type="ECO:0008006" key="4">
    <source>
        <dbReference type="Google" id="ProtNLM"/>
    </source>
</evidence>
<feature type="compositionally biased region" description="Polar residues" evidence="1">
    <location>
        <begin position="8"/>
        <end position="22"/>
    </location>
</feature>
<protein>
    <recommendedName>
        <fullName evidence="4">RNI-like protein</fullName>
    </recommendedName>
</protein>
<accession>A0AAF0FD69</accession>
<keyword evidence="3" id="KW-1185">Reference proteome</keyword>
<dbReference type="PANTHER" id="PTHR13318:SF190">
    <property type="entry name" value="PARTNER OF PAIRED, ISOFORM B"/>
    <property type="match status" value="1"/>
</dbReference>
<evidence type="ECO:0000313" key="2">
    <source>
        <dbReference type="EMBL" id="WFD44066.1"/>
    </source>
</evidence>
<feature type="compositionally biased region" description="Low complexity" evidence="1">
    <location>
        <begin position="83"/>
        <end position="92"/>
    </location>
</feature>
<dbReference type="EMBL" id="CP118377">
    <property type="protein sequence ID" value="WFD44066.1"/>
    <property type="molecule type" value="Genomic_DNA"/>
</dbReference>
<name>A0AAF0FD69_9BASI</name>
<feature type="region of interest" description="Disordered" evidence="1">
    <location>
        <begin position="1"/>
        <end position="23"/>
    </location>
</feature>
<sequence>MSPFPPTYNENLSRRSVPQSPEQGIPTLKDLALNIAARYFSTHIIPTYDRFAGTRASQSSNKPHNNKRQRRDEDYVPEDHSESSVPSQPSRSGFDYTHSLCFSEINRDILKHMPPVIINELFEAICLHSPTSLTKDIISTYFLPHVAPEKERGVPLDNDIPPLPPNSRIRTRIFFPASLPLFSQDLKAASLMLSVFAGSLALSPSSARLTSMIHALDFHGLTRLPTAALIRLLRAPPRPPRAQIRTWNLSRVTLPGCTAIGDAAITTLADAAGPTLEEIDLAMTSITTAAITTLGTSCPRLRSLRLAWCEGFGDKVFSEAISACVSQCANMTPPLIPFQRLVSIDISHTSVGNVGIAGLLHLCGTQLESLDLGWTKVAEDGSLDMLSLGLEVALNGLQLDLDDTSLASAEPPCTRILYLNGTGLRDSNLQALIPCTGALRSVYLDDTQITGKFYRANQGHALNQLINTNPYLSLLSLSQCRGIPVRSRRSYFDADS</sequence>
<reference evidence="2" key="1">
    <citation type="submission" date="2023-02" db="EMBL/GenBank/DDBJ databases">
        <title>Mating type loci evolution in Malassezia.</title>
        <authorList>
            <person name="Coelho M.A."/>
        </authorList>
    </citation>
    <scope>NUCLEOTIDE SEQUENCE</scope>
    <source>
        <strain evidence="2">CBS 14136</strain>
    </source>
</reference>